<keyword evidence="3" id="KW-1185">Reference proteome</keyword>
<dbReference type="AlphaFoldDB" id="A0AAD6AY74"/>
<dbReference type="EMBL" id="JAPTMU010000013">
    <property type="protein sequence ID" value="KAJ4932917.1"/>
    <property type="molecule type" value="Genomic_DNA"/>
</dbReference>
<evidence type="ECO:0000313" key="3">
    <source>
        <dbReference type="Proteomes" id="UP001219934"/>
    </source>
</evidence>
<sequence>MEFDEITGEGENNRGKRKKREGEEGKGEKDSLCPTLHIKMPGPLFGIQSRAPWMPVSISSPRFSLKESKNPSVCLKMLIPLNGSEIAGEQGGGAVVAEG</sequence>
<name>A0AAD6AY74_9TELE</name>
<organism evidence="2 3">
    <name type="scientific">Pogonophryne albipinna</name>
    <dbReference type="NCBI Taxonomy" id="1090488"/>
    <lineage>
        <taxon>Eukaryota</taxon>
        <taxon>Metazoa</taxon>
        <taxon>Chordata</taxon>
        <taxon>Craniata</taxon>
        <taxon>Vertebrata</taxon>
        <taxon>Euteleostomi</taxon>
        <taxon>Actinopterygii</taxon>
        <taxon>Neopterygii</taxon>
        <taxon>Teleostei</taxon>
        <taxon>Neoteleostei</taxon>
        <taxon>Acanthomorphata</taxon>
        <taxon>Eupercaria</taxon>
        <taxon>Perciformes</taxon>
        <taxon>Notothenioidei</taxon>
        <taxon>Pogonophryne</taxon>
    </lineage>
</organism>
<accession>A0AAD6AY74</accession>
<comment type="caution">
    <text evidence="2">The sequence shown here is derived from an EMBL/GenBank/DDBJ whole genome shotgun (WGS) entry which is preliminary data.</text>
</comment>
<dbReference type="Proteomes" id="UP001219934">
    <property type="component" value="Unassembled WGS sequence"/>
</dbReference>
<feature type="compositionally biased region" description="Basic and acidic residues" evidence="1">
    <location>
        <begin position="20"/>
        <end position="31"/>
    </location>
</feature>
<evidence type="ECO:0000256" key="1">
    <source>
        <dbReference type="SAM" id="MobiDB-lite"/>
    </source>
</evidence>
<evidence type="ECO:0000313" key="2">
    <source>
        <dbReference type="EMBL" id="KAJ4932917.1"/>
    </source>
</evidence>
<reference evidence="2" key="1">
    <citation type="submission" date="2022-11" db="EMBL/GenBank/DDBJ databases">
        <title>Chromosome-level genome of Pogonophryne albipinna.</title>
        <authorList>
            <person name="Jo E."/>
        </authorList>
    </citation>
    <scope>NUCLEOTIDE SEQUENCE</scope>
    <source>
        <strain evidence="2">SGF0006</strain>
        <tissue evidence="2">Muscle</tissue>
    </source>
</reference>
<protein>
    <submittedName>
        <fullName evidence="2">Uncharacterized protein</fullName>
    </submittedName>
</protein>
<gene>
    <name evidence="2" type="ORF">JOQ06_029755</name>
</gene>
<proteinExistence type="predicted"/>
<feature type="region of interest" description="Disordered" evidence="1">
    <location>
        <begin position="1"/>
        <end position="35"/>
    </location>
</feature>